<dbReference type="CDD" id="cd00082">
    <property type="entry name" value="HisKA"/>
    <property type="match status" value="1"/>
</dbReference>
<feature type="domain" description="Response regulatory" evidence="10">
    <location>
        <begin position="1104"/>
        <end position="1219"/>
    </location>
</feature>
<evidence type="ECO:0000256" key="7">
    <source>
        <dbReference type="PROSITE-ProRule" id="PRU00169"/>
    </source>
</evidence>
<dbReference type="InterPro" id="IPR001789">
    <property type="entry name" value="Sig_transdc_resp-reg_receiver"/>
</dbReference>
<dbReference type="InterPro" id="IPR036890">
    <property type="entry name" value="HATPase_C_sf"/>
</dbReference>
<comment type="caution">
    <text evidence="11">The sequence shown here is derived from an EMBL/GenBank/DDBJ whole genome shotgun (WGS) entry which is preliminary data.</text>
</comment>
<dbReference type="Gene3D" id="2.60.40.10">
    <property type="entry name" value="Immunoglobulins"/>
    <property type="match status" value="1"/>
</dbReference>
<dbReference type="SMART" id="SM00342">
    <property type="entry name" value="HTH_ARAC"/>
    <property type="match status" value="1"/>
</dbReference>
<evidence type="ECO:0000313" key="11">
    <source>
        <dbReference type="EMBL" id="MCH7411491.1"/>
    </source>
</evidence>
<sequence>MNLGCKIIGKLCVLLLGICFPTIGQNFSAAEMKFDRIGVQQGLSQSSVLSIFQDSYGFLWFGTRDGLNRYDGYDFEVYKYQVNKPHSLGGSTVSEIREDSAGDLWLITENGLSYFNRKSSTFQNFILPKEQYEFTLFNALLIDQKGQIWVGGRYGLFLFDPIKEEFHRAGNTAFQFLGMISSLAEDQRGNIYVGSSRLGLHLIDQEHKLIKIELETPHKVNARVEAIWVDGDSIWTGTYGDGLFLHNLQGKLINHYHTNAAIQAKLSNNNIRCLLLDHDGTMWVGTFDGLNIITPKQEVIEIAPQLSDERSLAHSSIRSLFKDQKGSIWIGTYQGGLCLFDANLQRFNHQYFKPGNPWSLSYDVVGAFASMATGDILIGTERGGLNSYDSKTKAHQAVKPDGTIKSLLVDHEDKIWVGIFREGLQYYQRETKRFLKYPSSDQTAYSFLKQAIINHMSMEGENGIWLGTDSQGGLFYFDLKRRKFIDYEGQEELQQFLKNYPVKSIVNLGKDKLLLGTKGRGLVIFDKLTGNFEHMESLIIDGVHVQIDEVNHTLVDRQGKIWIASNGDGVIKYDPKNQTFSRFHTGDGLSNDVVWGSLEDDAGQLWFICFNGISKLTINEGKLSFKNYSYTSGFPLTEMNEGAFFKIPNGEFLIGGINGYVKFDPLTLKDSEYIPPVNFTNLMVSNKKVLPGDDTGILENNIYQTQKITLTYFQPILTIDFAALNFIRPENNQYSYQLKGFNEDWVQAGNRRSVTYTSLPDGRYTFLVKGSNNDNIWNEVPASLEVVILPPPWKTWWATCIYAILIVLGFLVIRKNAVKSTQMKNTILLEQLEKEKWKGIHDLKLKYFIDVSHEFRTPLTLILSPLEEVMERGTGDAWLKSRLKIMFFNAKRLIHLIDQILEIREIETGHHQVNSNVVMLRGLFEEIVDSFKGLADKKKIKLIDNIDKISDRVVILDHDKVVKIVFNLLSNAFKFTPDGGEIEVEVTEKEDSFRFRVNDNGRGIGKESIPKVFDRFFKEGKDQYGAGIGLSLTHSLITVLQGEIDVQSTLGKGTTFTVELPLKINHESDVKIENKAPFVKPVPLEYQQTSLVGNINEEEQEKPILLIVEDNVELKKFLKDQFKSKYEVITAKNGKSGLNKIMKSGPAIVISDVMMPEMDGIELCRHVKSNEALCHTPVILLTAKNAHQNRIEGLDYGADDYISKPFNIQELQAKVKSILKNRTLVQQKYRGKLGEQTAHLSLDSQDDQLMHSVISLIEEKLDQPNLTVDFLSQEIGISRVHLFRKIKALTGLTPSELIKESRMKKAMKMLSSGKYRVSDVAYEVGFQDVAYFGKVFKKQFGQKPSDIKKEE</sequence>
<evidence type="ECO:0000256" key="5">
    <source>
        <dbReference type="ARBA" id="ARBA00023125"/>
    </source>
</evidence>
<dbReference type="InterPro" id="IPR018060">
    <property type="entry name" value="HTH_AraC"/>
</dbReference>
<dbReference type="SMART" id="SM00448">
    <property type="entry name" value="REC"/>
    <property type="match status" value="1"/>
</dbReference>
<organism evidence="11 12">
    <name type="scientific">Belliella filtrata</name>
    <dbReference type="NCBI Taxonomy" id="2923435"/>
    <lineage>
        <taxon>Bacteria</taxon>
        <taxon>Pseudomonadati</taxon>
        <taxon>Bacteroidota</taxon>
        <taxon>Cytophagia</taxon>
        <taxon>Cytophagales</taxon>
        <taxon>Cyclobacteriaceae</taxon>
        <taxon>Belliella</taxon>
    </lineage>
</organism>
<dbReference type="PROSITE" id="PS00041">
    <property type="entry name" value="HTH_ARAC_FAMILY_1"/>
    <property type="match status" value="1"/>
</dbReference>
<dbReference type="EMBL" id="JAKZGP010000081">
    <property type="protein sequence ID" value="MCH7411491.1"/>
    <property type="molecule type" value="Genomic_DNA"/>
</dbReference>
<protein>
    <recommendedName>
        <fullName evidence="2">histidine kinase</fullName>
        <ecNumber evidence="2">2.7.13.3</ecNumber>
    </recommendedName>
</protein>
<dbReference type="SMART" id="SM00388">
    <property type="entry name" value="HisKA"/>
    <property type="match status" value="1"/>
</dbReference>
<dbReference type="Gene3D" id="1.10.287.130">
    <property type="match status" value="1"/>
</dbReference>
<feature type="domain" description="Histidine kinase" evidence="9">
    <location>
        <begin position="850"/>
        <end position="1064"/>
    </location>
</feature>
<dbReference type="Proteomes" id="UP001165489">
    <property type="component" value="Unassembled WGS sequence"/>
</dbReference>
<feature type="domain" description="HTH araC/xylS-type" evidence="8">
    <location>
        <begin position="1251"/>
        <end position="1350"/>
    </location>
</feature>
<dbReference type="PRINTS" id="PR00344">
    <property type="entry name" value="BCTRLSENSOR"/>
</dbReference>
<dbReference type="InterPro" id="IPR036097">
    <property type="entry name" value="HisK_dim/P_sf"/>
</dbReference>
<dbReference type="SUPFAM" id="SSF47384">
    <property type="entry name" value="Homodimeric domain of signal transducing histidine kinase"/>
    <property type="match status" value="1"/>
</dbReference>
<dbReference type="Pfam" id="PF07494">
    <property type="entry name" value="Reg_prop"/>
    <property type="match status" value="3"/>
</dbReference>
<keyword evidence="6" id="KW-0804">Transcription</keyword>
<dbReference type="PANTHER" id="PTHR43547">
    <property type="entry name" value="TWO-COMPONENT HISTIDINE KINASE"/>
    <property type="match status" value="1"/>
</dbReference>
<dbReference type="Pfam" id="PF07495">
    <property type="entry name" value="Y_Y_Y"/>
    <property type="match status" value="1"/>
</dbReference>
<dbReference type="InterPro" id="IPR005467">
    <property type="entry name" value="His_kinase_dom"/>
</dbReference>
<dbReference type="PROSITE" id="PS50109">
    <property type="entry name" value="HIS_KIN"/>
    <property type="match status" value="1"/>
</dbReference>
<evidence type="ECO:0000256" key="1">
    <source>
        <dbReference type="ARBA" id="ARBA00000085"/>
    </source>
</evidence>
<keyword evidence="12" id="KW-1185">Reference proteome</keyword>
<dbReference type="Gene3D" id="3.30.565.10">
    <property type="entry name" value="Histidine kinase-like ATPase, C-terminal domain"/>
    <property type="match status" value="1"/>
</dbReference>
<dbReference type="InterPro" id="IPR018062">
    <property type="entry name" value="HTH_AraC-typ_CS"/>
</dbReference>
<keyword evidence="5" id="KW-0238">DNA-binding</keyword>
<dbReference type="Pfam" id="PF00072">
    <property type="entry name" value="Response_reg"/>
    <property type="match status" value="1"/>
</dbReference>
<dbReference type="RefSeq" id="WP_241349925.1">
    <property type="nucleotide sequence ID" value="NZ_JAKZGP010000081.1"/>
</dbReference>
<dbReference type="InterPro" id="IPR011006">
    <property type="entry name" value="CheY-like_superfamily"/>
</dbReference>
<dbReference type="EC" id="2.7.13.3" evidence="2"/>
<dbReference type="InterPro" id="IPR015943">
    <property type="entry name" value="WD40/YVTN_repeat-like_dom_sf"/>
</dbReference>
<evidence type="ECO:0000259" key="10">
    <source>
        <dbReference type="PROSITE" id="PS50110"/>
    </source>
</evidence>
<dbReference type="PANTHER" id="PTHR43547:SF2">
    <property type="entry name" value="HYBRID SIGNAL TRANSDUCTION HISTIDINE KINASE C"/>
    <property type="match status" value="1"/>
</dbReference>
<dbReference type="InterPro" id="IPR009057">
    <property type="entry name" value="Homeodomain-like_sf"/>
</dbReference>
<keyword evidence="3 7" id="KW-0597">Phosphoprotein</keyword>
<dbReference type="InterPro" id="IPR003594">
    <property type="entry name" value="HATPase_dom"/>
</dbReference>
<dbReference type="InterPro" id="IPR003661">
    <property type="entry name" value="HisK_dim/P_dom"/>
</dbReference>
<dbReference type="Pfam" id="PF02518">
    <property type="entry name" value="HATPase_c"/>
    <property type="match status" value="1"/>
</dbReference>
<dbReference type="SUPFAM" id="SSF46689">
    <property type="entry name" value="Homeodomain-like"/>
    <property type="match status" value="1"/>
</dbReference>
<proteinExistence type="predicted"/>
<dbReference type="PROSITE" id="PS01124">
    <property type="entry name" value="HTH_ARAC_FAMILY_2"/>
    <property type="match status" value="1"/>
</dbReference>
<dbReference type="SUPFAM" id="SSF63829">
    <property type="entry name" value="Calcium-dependent phosphotriesterase"/>
    <property type="match status" value="2"/>
</dbReference>
<evidence type="ECO:0000256" key="2">
    <source>
        <dbReference type="ARBA" id="ARBA00012438"/>
    </source>
</evidence>
<evidence type="ECO:0000256" key="6">
    <source>
        <dbReference type="ARBA" id="ARBA00023163"/>
    </source>
</evidence>
<dbReference type="SMART" id="SM00387">
    <property type="entry name" value="HATPase_c"/>
    <property type="match status" value="1"/>
</dbReference>
<reference evidence="11" key="1">
    <citation type="submission" date="2022-03" db="EMBL/GenBank/DDBJ databases">
        <title>De novo assembled genomes of Belliella spp. (Cyclobacteriaceae) strains.</title>
        <authorList>
            <person name="Szabo A."/>
            <person name="Korponai K."/>
            <person name="Felfoldi T."/>
        </authorList>
    </citation>
    <scope>NUCLEOTIDE SEQUENCE</scope>
    <source>
        <strain evidence="11">DSM 111904</strain>
    </source>
</reference>
<dbReference type="InterPro" id="IPR004358">
    <property type="entry name" value="Sig_transdc_His_kin-like_C"/>
</dbReference>
<gene>
    <name evidence="11" type="ORF">MM239_19035</name>
</gene>
<dbReference type="PROSITE" id="PS50110">
    <property type="entry name" value="RESPONSE_REGULATORY"/>
    <property type="match status" value="1"/>
</dbReference>
<feature type="modified residue" description="4-aspartylphosphate" evidence="7">
    <location>
        <position position="1152"/>
    </location>
</feature>
<evidence type="ECO:0000259" key="9">
    <source>
        <dbReference type="PROSITE" id="PS50109"/>
    </source>
</evidence>
<dbReference type="InterPro" id="IPR011110">
    <property type="entry name" value="Reg_prop"/>
</dbReference>
<dbReference type="SUPFAM" id="SSF52172">
    <property type="entry name" value="CheY-like"/>
    <property type="match status" value="1"/>
</dbReference>
<evidence type="ECO:0000259" key="8">
    <source>
        <dbReference type="PROSITE" id="PS01124"/>
    </source>
</evidence>
<dbReference type="InterPro" id="IPR011123">
    <property type="entry name" value="Y_Y_Y"/>
</dbReference>
<dbReference type="SUPFAM" id="SSF55874">
    <property type="entry name" value="ATPase domain of HSP90 chaperone/DNA topoisomerase II/histidine kinase"/>
    <property type="match status" value="1"/>
</dbReference>
<dbReference type="InterPro" id="IPR013783">
    <property type="entry name" value="Ig-like_fold"/>
</dbReference>
<accession>A0ABS9V503</accession>
<dbReference type="Pfam" id="PF00512">
    <property type="entry name" value="HisKA"/>
    <property type="match status" value="1"/>
</dbReference>
<dbReference type="Gene3D" id="2.130.10.10">
    <property type="entry name" value="YVTN repeat-like/Quinoprotein amine dehydrogenase"/>
    <property type="match status" value="2"/>
</dbReference>
<name>A0ABS9V503_9BACT</name>
<keyword evidence="4" id="KW-0805">Transcription regulation</keyword>
<dbReference type="Gene3D" id="3.40.50.2300">
    <property type="match status" value="1"/>
</dbReference>
<evidence type="ECO:0000313" key="12">
    <source>
        <dbReference type="Proteomes" id="UP001165489"/>
    </source>
</evidence>
<dbReference type="Gene3D" id="1.10.10.60">
    <property type="entry name" value="Homeodomain-like"/>
    <property type="match status" value="2"/>
</dbReference>
<evidence type="ECO:0000256" key="3">
    <source>
        <dbReference type="ARBA" id="ARBA00022553"/>
    </source>
</evidence>
<evidence type="ECO:0000256" key="4">
    <source>
        <dbReference type="ARBA" id="ARBA00023015"/>
    </source>
</evidence>
<dbReference type="Pfam" id="PF12833">
    <property type="entry name" value="HTH_18"/>
    <property type="match status" value="1"/>
</dbReference>
<comment type="catalytic activity">
    <reaction evidence="1">
        <text>ATP + protein L-histidine = ADP + protein N-phospho-L-histidine.</text>
        <dbReference type="EC" id="2.7.13.3"/>
    </reaction>
</comment>